<dbReference type="PANTHER" id="PTHR24198:SF165">
    <property type="entry name" value="ANKYRIN REPEAT-CONTAINING PROTEIN-RELATED"/>
    <property type="match status" value="1"/>
</dbReference>
<dbReference type="Proteomes" id="UP000696573">
    <property type="component" value="Unassembled WGS sequence"/>
</dbReference>
<accession>A0A9N9VCK6</accession>
<dbReference type="InterPro" id="IPR036770">
    <property type="entry name" value="Ankyrin_rpt-contain_sf"/>
</dbReference>
<dbReference type="InterPro" id="IPR002110">
    <property type="entry name" value="Ankyrin_rpt"/>
</dbReference>
<dbReference type="OrthoDB" id="10252171at2759"/>
<sequence>MNLSQENKGKALVWASRRGLLEQVSLLLQNGPNDVALRQVDEWSFTPAHLAAFYGHLEVVRVLVEAGADLAARARAGVTPLHCAAMQGHSEIAEFLLTAGSDPAWADDEGRPASHSAASDNHCDVLEVLVAAGDDLASVDKNGNSVLHAAASGGACDAFRMLVRARGDSLPWRNNTAWTPLHKAVIESSFDTVKLILDVAADCKFKDGYFGIDSPVSDDGASALILASRRGSQSVVELLLDYGANIHATDQWRCTALHSAVHAGQTEIVRTLIRRGADVNAKHTGGDGNIDGDYGMNAVLDAVHFGHIETLEVLLDAGASISDTITREGYTVLHVAAYKGDLAFLRLLLNMKLPMGVDSASFDGSTPLIIATGAGRLDSIRLLLDHGADVSIADYAGWTPLHWAVNRNHPHIVRLLLDSGADPTVESVDGDTPLSICPFSLEGKDLEDMGELLLAAERGWYERDTSRDSLNHLMSAARSGKLDSIASLFEKEQVNANSMDGDGYTALLFAAEAGQDAAVKLLIELGAEIEAKNSSGETSLWLAAHYGHGMVVQTLLESGADPNSADELGQTPISAAAEGGHLQAVSSLLARDADIDTKTCHGKNALVFAAESGNDAVMRTLLSHKEGSKSAFDLSNMSASLVEADGFDHSTKNILGIRDLGPGTEVRGDNLVDQASDDVIIHATDGTGATSEPKGRGPDEGDFGTELVELAEKGMRAAVVRLIQAGHPTGKMDRRGYLALGTAAVNGHVSMVRTLLDHGADPNLKDGLGRTAIWWAAYNGWYEAANVLLDAGAELNMTDDVLQLSPLMAATYRGRAKVLKLFLAGGANGHTEKHGYSALGLAVHFRHVDVVKILLESGADVEYGPDPSRTPLNTAVEQGDTEIVNLLLEAGATMQTSTDDRSPLCIAAQRGFEDMVALLLNHGAKVDHLTAHKRTPLFFAAATGHEMVARMLIEAEVSQISHRDENGLTALSWAKMQGHEGVASVLRHASQVSHDSSLGSVASDIPNRGCYTYVPLSKPGCIRLIDLHPGQKSDALSFDLYEANLDHEPSYTALSYEWKAKTGTIPVLCCGRSLLITPNLKAALRKIRSQQKVRTLWVDAVCINQEDVEERTSQVRLMTKIYKEAQEMLMWLGEDSPEVAAAFASIPRVLDAWNQLSSAEFFTYSLSSDVQQVLEALDLCKRIFGSVDAGGAYDRKAATGATDLLSRSYFTRAWIYQELILGGVQGTVLCGDVCAPWTDFHHYMAMWAVFNGGEQPRGRDIMMLIARTQEMATKGAIKDMGSAIQILTHLNCGDPRDKVFAVLGVVDSDWSGQLAPDYSLSVQQVYINAARVMVRTTEGLAFWQGINYPAANRIPGLPSWVPDWTCISARHRDLEDGAVLPCLFRQPVGRAIPSLLGSQFRSTDTTLHGDGYILGEISFTITMRTGEDIYDHIVRPLAEGLARSGRSIFDSCSYPEKLSYLSVFCRFLHRSQGNDDIQGDRGYSSAEELLAWRISTDPHIPDASRKVPIELENAIRQFRDQSTNNAATFSHEVHLLCNEMEKELRTRLREHNNISANAPHGITLASCDLFCTLDGQLGVSGERTSESGLVLSLLEGFRSVAMMRKRDTGGESKSYEYVGAADILELDWGSYQTVNDVPVNGTIKRLAIL</sequence>
<feature type="repeat" description="ANK" evidence="3">
    <location>
        <begin position="363"/>
        <end position="395"/>
    </location>
</feature>
<feature type="repeat" description="ANK" evidence="3">
    <location>
        <begin position="899"/>
        <end position="931"/>
    </location>
</feature>
<evidence type="ECO:0000256" key="3">
    <source>
        <dbReference type="PROSITE-ProRule" id="PRU00023"/>
    </source>
</evidence>
<proteinExistence type="predicted"/>
<feature type="repeat" description="ANK" evidence="3">
    <location>
        <begin position="328"/>
        <end position="360"/>
    </location>
</feature>
<feature type="repeat" description="ANK" evidence="3">
    <location>
        <begin position="535"/>
        <end position="567"/>
    </location>
</feature>
<feature type="repeat" description="ANK" evidence="3">
    <location>
        <begin position="768"/>
        <end position="800"/>
    </location>
</feature>
<dbReference type="EMBL" id="CABFNQ020000645">
    <property type="protein sequence ID" value="CAH0020734.1"/>
    <property type="molecule type" value="Genomic_DNA"/>
</dbReference>
<dbReference type="PRINTS" id="PR01415">
    <property type="entry name" value="ANKYRIN"/>
</dbReference>
<dbReference type="Pfam" id="PF00023">
    <property type="entry name" value="Ank"/>
    <property type="match status" value="1"/>
</dbReference>
<dbReference type="Pfam" id="PF13637">
    <property type="entry name" value="Ank_4"/>
    <property type="match status" value="1"/>
</dbReference>
<feature type="domain" description="Peptidase A2" evidence="4">
    <location>
        <begin position="413"/>
        <end position="425"/>
    </location>
</feature>
<dbReference type="PROSITE" id="PS50297">
    <property type="entry name" value="ANK_REP_REGION"/>
    <property type="match status" value="15"/>
</dbReference>
<feature type="repeat" description="ANK" evidence="3">
    <location>
        <begin position="176"/>
        <end position="208"/>
    </location>
</feature>
<reference evidence="5" key="1">
    <citation type="submission" date="2021-10" db="EMBL/GenBank/DDBJ databases">
        <authorList>
            <person name="Piombo E."/>
        </authorList>
    </citation>
    <scope>NUCLEOTIDE SEQUENCE</scope>
</reference>
<feature type="repeat" description="ANK" evidence="3">
    <location>
        <begin position="43"/>
        <end position="75"/>
    </location>
</feature>
<feature type="repeat" description="ANK" evidence="3">
    <location>
        <begin position="834"/>
        <end position="866"/>
    </location>
</feature>
<dbReference type="PROSITE" id="PS50088">
    <property type="entry name" value="ANK_REPEAT"/>
    <property type="match status" value="17"/>
</dbReference>
<feature type="repeat" description="ANK" evidence="3">
    <location>
        <begin position="219"/>
        <end position="251"/>
    </location>
</feature>
<evidence type="ECO:0000256" key="2">
    <source>
        <dbReference type="ARBA" id="ARBA00023043"/>
    </source>
</evidence>
<evidence type="ECO:0000313" key="5">
    <source>
        <dbReference type="EMBL" id="CAH0020734.1"/>
    </source>
</evidence>
<dbReference type="Pfam" id="PF06985">
    <property type="entry name" value="HET"/>
    <property type="match status" value="1"/>
</dbReference>
<evidence type="ECO:0000259" key="4">
    <source>
        <dbReference type="PROSITE" id="PS50175"/>
    </source>
</evidence>
<dbReference type="GO" id="GO:0006508">
    <property type="term" value="P:proteolysis"/>
    <property type="evidence" value="ECO:0007669"/>
    <property type="project" value="InterPro"/>
</dbReference>
<feature type="repeat" description="ANK" evidence="3">
    <location>
        <begin position="76"/>
        <end position="108"/>
    </location>
</feature>
<feature type="repeat" description="ANK" evidence="3">
    <location>
        <begin position="109"/>
        <end position="141"/>
    </location>
</feature>
<feature type="repeat" description="ANK" evidence="3">
    <location>
        <begin position="255"/>
        <end position="284"/>
    </location>
</feature>
<evidence type="ECO:0000256" key="1">
    <source>
        <dbReference type="ARBA" id="ARBA00022737"/>
    </source>
</evidence>
<feature type="repeat" description="ANK" evidence="3">
    <location>
        <begin position="867"/>
        <end position="899"/>
    </location>
</feature>
<organism evidence="5 6">
    <name type="scientific">Clonostachys rhizophaga</name>
    <dbReference type="NCBI Taxonomy" id="160324"/>
    <lineage>
        <taxon>Eukaryota</taxon>
        <taxon>Fungi</taxon>
        <taxon>Dikarya</taxon>
        <taxon>Ascomycota</taxon>
        <taxon>Pezizomycotina</taxon>
        <taxon>Sordariomycetes</taxon>
        <taxon>Hypocreomycetidae</taxon>
        <taxon>Hypocreales</taxon>
        <taxon>Bionectriaceae</taxon>
        <taxon>Clonostachys</taxon>
    </lineage>
</organism>
<dbReference type="PANTHER" id="PTHR24198">
    <property type="entry name" value="ANKYRIN REPEAT AND PROTEIN KINASE DOMAIN-CONTAINING PROTEIN"/>
    <property type="match status" value="1"/>
</dbReference>
<gene>
    <name evidence="5" type="ORF">CRHIZ90672A_00004549</name>
</gene>
<evidence type="ECO:0000313" key="6">
    <source>
        <dbReference type="Proteomes" id="UP000696573"/>
    </source>
</evidence>
<feature type="repeat" description="ANK" evidence="3">
    <location>
        <begin position="735"/>
        <end position="767"/>
    </location>
</feature>
<keyword evidence="6" id="KW-1185">Reference proteome</keyword>
<dbReference type="GO" id="GO:0004190">
    <property type="term" value="F:aspartic-type endopeptidase activity"/>
    <property type="evidence" value="ECO:0007669"/>
    <property type="project" value="InterPro"/>
</dbReference>
<feature type="repeat" description="ANK" evidence="3">
    <location>
        <begin position="396"/>
        <end position="428"/>
    </location>
</feature>
<dbReference type="SMART" id="SM00248">
    <property type="entry name" value="ANK"/>
    <property type="match status" value="25"/>
</dbReference>
<feature type="repeat" description="ANK" evidence="3">
    <location>
        <begin position="502"/>
        <end position="534"/>
    </location>
</feature>
<keyword evidence="1" id="KW-0677">Repeat</keyword>
<dbReference type="Pfam" id="PF12796">
    <property type="entry name" value="Ank_2"/>
    <property type="match status" value="8"/>
</dbReference>
<protein>
    <recommendedName>
        <fullName evidence="4">Peptidase A2 domain-containing protein</fullName>
    </recommendedName>
</protein>
<dbReference type="Gene3D" id="1.25.40.20">
    <property type="entry name" value="Ankyrin repeat-containing domain"/>
    <property type="match status" value="6"/>
</dbReference>
<dbReference type="InterPro" id="IPR001995">
    <property type="entry name" value="Peptidase_A2_cat"/>
</dbReference>
<dbReference type="PROSITE" id="PS50175">
    <property type="entry name" value="ASP_PROT_RETROV"/>
    <property type="match status" value="1"/>
</dbReference>
<dbReference type="SUPFAM" id="SSF48403">
    <property type="entry name" value="Ankyrin repeat"/>
    <property type="match status" value="3"/>
</dbReference>
<name>A0A9N9VCK6_9HYPO</name>
<feature type="repeat" description="ANK" evidence="3">
    <location>
        <begin position="568"/>
        <end position="600"/>
    </location>
</feature>
<keyword evidence="2 3" id="KW-0040">ANK repeat</keyword>
<dbReference type="InterPro" id="IPR010730">
    <property type="entry name" value="HET"/>
</dbReference>
<comment type="caution">
    <text evidence="5">The sequence shown here is derived from an EMBL/GenBank/DDBJ whole genome shotgun (WGS) entry which is preliminary data.</text>
</comment>